<feature type="compositionally biased region" description="Low complexity" evidence="1">
    <location>
        <begin position="270"/>
        <end position="306"/>
    </location>
</feature>
<dbReference type="AlphaFoldDB" id="A0A8J4EAJ3"/>
<gene>
    <name evidence="2" type="ORF">Voc01_023850</name>
</gene>
<protein>
    <recommendedName>
        <fullName evidence="4">Alpha-galactosidase NEW3 domain-containing protein</fullName>
    </recommendedName>
</protein>
<comment type="caution">
    <text evidence="2">The sequence shown here is derived from an EMBL/GenBank/DDBJ whole genome shotgun (WGS) entry which is preliminary data.</text>
</comment>
<feature type="region of interest" description="Disordered" evidence="1">
    <location>
        <begin position="250"/>
        <end position="310"/>
    </location>
</feature>
<evidence type="ECO:0000313" key="3">
    <source>
        <dbReference type="Proteomes" id="UP000635606"/>
    </source>
</evidence>
<organism evidence="2 3">
    <name type="scientific">Virgisporangium ochraceum</name>
    <dbReference type="NCBI Taxonomy" id="65505"/>
    <lineage>
        <taxon>Bacteria</taxon>
        <taxon>Bacillati</taxon>
        <taxon>Actinomycetota</taxon>
        <taxon>Actinomycetes</taxon>
        <taxon>Micromonosporales</taxon>
        <taxon>Micromonosporaceae</taxon>
        <taxon>Virgisporangium</taxon>
    </lineage>
</organism>
<name>A0A8J4EAJ3_9ACTN</name>
<dbReference type="EMBL" id="BOPH01000026">
    <property type="protein sequence ID" value="GIJ67468.1"/>
    <property type="molecule type" value="Genomic_DNA"/>
</dbReference>
<sequence>MAVPLRVELTPDRVDAQPGDAFALQVSVRNTSDVVEHYGLELLGLPQNTGARLEPDVIKLRPGETGSASVRLTLGTDPPAVAGIYTVGVLARSRYRPEISRCEELTVDVAVVQQVGLQVAPEVAIGKRSAKYQVQVVNSGNVPVRLLLAATDPERRAKARFNPPALALQAGASESVALAVRAPVPWSQETQRALKIEAGGDGAYGAVAATFLQRPRFASKLARIGGAVAALGIIAGAILGSALIARAVNEPDPEPSGSVAAAPQTQGGDPAKPALPSSPGASSPGAASSPGSAAPSGSSGPAVAPGTGVKEVDLTRGGAGVVDSDAFRGDGLIVSGNPDQGGDAACVNATALAVRGADAATRFLASALADKPDQCNTAPIQIRFLTRASKVELVYVGPGDRKIEVNFKDYSRMTVTGSSVTDDGSHGGIDFIVVSGASTGAPVAPAVKAVKFIPLSG</sequence>
<evidence type="ECO:0000256" key="1">
    <source>
        <dbReference type="SAM" id="MobiDB-lite"/>
    </source>
</evidence>
<evidence type="ECO:0008006" key="4">
    <source>
        <dbReference type="Google" id="ProtNLM"/>
    </source>
</evidence>
<dbReference type="RefSeq" id="WP_203927432.1">
    <property type="nucleotide sequence ID" value="NZ_BOPH01000026.1"/>
</dbReference>
<dbReference type="Proteomes" id="UP000635606">
    <property type="component" value="Unassembled WGS sequence"/>
</dbReference>
<accession>A0A8J4EAJ3</accession>
<reference evidence="2" key="1">
    <citation type="submission" date="2021-01" db="EMBL/GenBank/DDBJ databases">
        <title>Whole genome shotgun sequence of Virgisporangium ochraceum NBRC 16418.</title>
        <authorList>
            <person name="Komaki H."/>
            <person name="Tamura T."/>
        </authorList>
    </citation>
    <scope>NUCLEOTIDE SEQUENCE</scope>
    <source>
        <strain evidence="2">NBRC 16418</strain>
    </source>
</reference>
<keyword evidence="3" id="KW-1185">Reference proteome</keyword>
<evidence type="ECO:0000313" key="2">
    <source>
        <dbReference type="EMBL" id="GIJ67468.1"/>
    </source>
</evidence>
<proteinExistence type="predicted"/>